<evidence type="ECO:0000313" key="15">
    <source>
        <dbReference type="Proteomes" id="UP000515152"/>
    </source>
</evidence>
<dbReference type="FunFam" id="1.20.1070.10:FF:000024">
    <property type="entry name" value="Olfactory receptor"/>
    <property type="match status" value="1"/>
</dbReference>
<keyword evidence="8 13" id="KW-0472">Membrane</keyword>
<keyword evidence="2" id="KW-1003">Cell membrane</keyword>
<organism evidence="15 16">
    <name type="scientific">Clupea harengus</name>
    <name type="common">Atlantic herring</name>
    <dbReference type="NCBI Taxonomy" id="7950"/>
    <lineage>
        <taxon>Eukaryota</taxon>
        <taxon>Metazoa</taxon>
        <taxon>Chordata</taxon>
        <taxon>Craniata</taxon>
        <taxon>Vertebrata</taxon>
        <taxon>Euteleostomi</taxon>
        <taxon>Actinopterygii</taxon>
        <taxon>Neopterygii</taxon>
        <taxon>Teleostei</taxon>
        <taxon>Clupei</taxon>
        <taxon>Clupeiformes</taxon>
        <taxon>Clupeoidei</taxon>
        <taxon>Clupeidae</taxon>
        <taxon>Clupea</taxon>
    </lineage>
</organism>
<dbReference type="GO" id="GO:0005549">
    <property type="term" value="F:odorant binding"/>
    <property type="evidence" value="ECO:0007669"/>
    <property type="project" value="TreeGrafter"/>
</dbReference>
<evidence type="ECO:0000259" key="14">
    <source>
        <dbReference type="PROSITE" id="PS50262"/>
    </source>
</evidence>
<evidence type="ECO:0000256" key="9">
    <source>
        <dbReference type="ARBA" id="ARBA00023157"/>
    </source>
</evidence>
<evidence type="ECO:0000313" key="16">
    <source>
        <dbReference type="RefSeq" id="XP_012689213.2"/>
    </source>
</evidence>
<evidence type="ECO:0000256" key="4">
    <source>
        <dbReference type="ARBA" id="ARBA00022692"/>
    </source>
</evidence>
<protein>
    <submittedName>
        <fullName evidence="16">Olfactory receptor 52B2-like</fullName>
    </submittedName>
</protein>
<keyword evidence="9" id="KW-1015">Disulfide bond</keyword>
<evidence type="ECO:0000256" key="6">
    <source>
        <dbReference type="ARBA" id="ARBA00022989"/>
    </source>
</evidence>
<dbReference type="KEGG" id="char:105905720"/>
<evidence type="ECO:0000256" key="8">
    <source>
        <dbReference type="ARBA" id="ARBA00023136"/>
    </source>
</evidence>
<accession>A0A6P3W499</accession>
<evidence type="ECO:0000256" key="10">
    <source>
        <dbReference type="ARBA" id="ARBA00023170"/>
    </source>
</evidence>
<evidence type="ECO:0000256" key="11">
    <source>
        <dbReference type="ARBA" id="ARBA00023180"/>
    </source>
</evidence>
<dbReference type="AlphaFoldDB" id="A0A6P3W499"/>
<dbReference type="GeneID" id="105905720"/>
<dbReference type="PROSITE" id="PS50262">
    <property type="entry name" value="G_PROTEIN_RECEP_F1_2"/>
    <property type="match status" value="1"/>
</dbReference>
<keyword evidence="10" id="KW-0675">Receptor</keyword>
<keyword evidence="12" id="KW-0807">Transducer</keyword>
<evidence type="ECO:0000256" key="1">
    <source>
        <dbReference type="ARBA" id="ARBA00004651"/>
    </source>
</evidence>
<evidence type="ECO:0000256" key="12">
    <source>
        <dbReference type="ARBA" id="ARBA00023224"/>
    </source>
</evidence>
<dbReference type="InterPro" id="IPR000725">
    <property type="entry name" value="Olfact_rcpt"/>
</dbReference>
<dbReference type="Gene3D" id="1.20.1070.10">
    <property type="entry name" value="Rhodopsin 7-helix transmembrane proteins"/>
    <property type="match status" value="1"/>
</dbReference>
<keyword evidence="15" id="KW-1185">Reference proteome</keyword>
<reference evidence="16" key="1">
    <citation type="submission" date="2025-08" db="UniProtKB">
        <authorList>
            <consortium name="RefSeq"/>
        </authorList>
    </citation>
    <scope>IDENTIFICATION</scope>
</reference>
<keyword evidence="3" id="KW-0716">Sensory transduction</keyword>
<evidence type="ECO:0000256" key="2">
    <source>
        <dbReference type="ARBA" id="ARBA00022475"/>
    </source>
</evidence>
<dbReference type="OrthoDB" id="10254436at2759"/>
<dbReference type="GO" id="GO:0005886">
    <property type="term" value="C:plasma membrane"/>
    <property type="evidence" value="ECO:0007669"/>
    <property type="project" value="UniProtKB-SubCell"/>
</dbReference>
<comment type="subcellular location">
    <subcellularLocation>
        <location evidence="1">Cell membrane</location>
        <topology evidence="1">Multi-pass membrane protein</topology>
    </subcellularLocation>
</comment>
<keyword evidence="4 13" id="KW-0812">Transmembrane</keyword>
<proteinExistence type="predicted"/>
<keyword evidence="7" id="KW-0297">G-protein coupled receptor</keyword>
<gene>
    <name evidence="16" type="primary">LOC105905720</name>
</gene>
<keyword evidence="11" id="KW-0325">Glycoprotein</keyword>
<dbReference type="PRINTS" id="PR00245">
    <property type="entry name" value="OLFACTORYR"/>
</dbReference>
<dbReference type="InterPro" id="IPR000276">
    <property type="entry name" value="GPCR_Rhodpsn"/>
</dbReference>
<evidence type="ECO:0000256" key="7">
    <source>
        <dbReference type="ARBA" id="ARBA00023040"/>
    </source>
</evidence>
<dbReference type="Pfam" id="PF13853">
    <property type="entry name" value="7tm_4"/>
    <property type="match status" value="1"/>
</dbReference>
<feature type="transmembrane region" description="Helical" evidence="13">
    <location>
        <begin position="195"/>
        <end position="219"/>
    </location>
</feature>
<sequence>MDNVSNISSVLTLQGLDVPQERAFLAILLATLGYMVVVFCNLLLLITIILNKHLHQPMYFLLINMPINDLIGSTALFSQLLRQFLSNSKAIEFPACVTQAFFIHIYATGVVFVLTAMAYDRYIAICRPLRYATIMTNAHIVRIITLIWGSNLLLIGGLFILLLRLPRCRNNVTHTYCDNPSLLRLMCADTTINNIYGILTVVCTQPITVGLILFTYLQILIACFRSKNTDTRSKAMQTCATHLVVFLLFECLGLFTVISYRIKNLSPALTKFIGVSTLIFPPTLNPIIYGINTKELRKRAIMLFKKNVFQM</sequence>
<feature type="domain" description="G-protein coupled receptors family 1 profile" evidence="14">
    <location>
        <begin position="40"/>
        <end position="289"/>
    </location>
</feature>
<dbReference type="InterPro" id="IPR017452">
    <property type="entry name" value="GPCR_Rhodpsn_7TM"/>
</dbReference>
<dbReference type="Proteomes" id="UP000515152">
    <property type="component" value="Chromosome 9"/>
</dbReference>
<evidence type="ECO:0000256" key="5">
    <source>
        <dbReference type="ARBA" id="ARBA00022725"/>
    </source>
</evidence>
<dbReference type="PANTHER" id="PTHR26451:SF854">
    <property type="entry name" value="ODORANT RECEPTOR-RELATED"/>
    <property type="match status" value="1"/>
</dbReference>
<dbReference type="RefSeq" id="XP_012689213.2">
    <property type="nucleotide sequence ID" value="XM_012833759.2"/>
</dbReference>
<dbReference type="InterPro" id="IPR052921">
    <property type="entry name" value="GPCR1_Superfamily_Member"/>
</dbReference>
<evidence type="ECO:0000256" key="13">
    <source>
        <dbReference type="SAM" id="Phobius"/>
    </source>
</evidence>
<name>A0A6P3W499_CLUHA</name>
<feature type="transmembrane region" description="Helical" evidence="13">
    <location>
        <begin position="101"/>
        <end position="119"/>
    </location>
</feature>
<feature type="transmembrane region" description="Helical" evidence="13">
    <location>
        <begin position="58"/>
        <end position="81"/>
    </location>
</feature>
<feature type="transmembrane region" description="Helical" evidence="13">
    <location>
        <begin position="272"/>
        <end position="292"/>
    </location>
</feature>
<dbReference type="SUPFAM" id="SSF81321">
    <property type="entry name" value="Family A G protein-coupled receptor-like"/>
    <property type="match status" value="1"/>
</dbReference>
<keyword evidence="6 13" id="KW-1133">Transmembrane helix</keyword>
<feature type="transmembrane region" description="Helical" evidence="13">
    <location>
        <begin position="23"/>
        <end position="46"/>
    </location>
</feature>
<keyword evidence="5" id="KW-0552">Olfaction</keyword>
<dbReference type="PANTHER" id="PTHR26451">
    <property type="entry name" value="G_PROTEIN_RECEP_F1_2 DOMAIN-CONTAINING PROTEIN"/>
    <property type="match status" value="1"/>
</dbReference>
<dbReference type="GO" id="GO:0004984">
    <property type="term" value="F:olfactory receptor activity"/>
    <property type="evidence" value="ECO:0007669"/>
    <property type="project" value="InterPro"/>
</dbReference>
<dbReference type="GO" id="GO:0004930">
    <property type="term" value="F:G protein-coupled receptor activity"/>
    <property type="evidence" value="ECO:0007669"/>
    <property type="project" value="UniProtKB-KW"/>
</dbReference>
<dbReference type="PRINTS" id="PR00237">
    <property type="entry name" value="GPCRRHODOPSN"/>
</dbReference>
<feature type="transmembrane region" description="Helical" evidence="13">
    <location>
        <begin position="240"/>
        <end position="260"/>
    </location>
</feature>
<feature type="transmembrane region" description="Helical" evidence="13">
    <location>
        <begin position="140"/>
        <end position="163"/>
    </location>
</feature>
<evidence type="ECO:0000256" key="3">
    <source>
        <dbReference type="ARBA" id="ARBA00022606"/>
    </source>
</evidence>